<evidence type="ECO:0000259" key="2">
    <source>
        <dbReference type="Pfam" id="PF13545"/>
    </source>
</evidence>
<dbReference type="InterPro" id="IPR036388">
    <property type="entry name" value="WH-like_DNA-bd_sf"/>
</dbReference>
<evidence type="ECO:0000313" key="4">
    <source>
        <dbReference type="Proteomes" id="UP000608522"/>
    </source>
</evidence>
<dbReference type="InterPro" id="IPR036390">
    <property type="entry name" value="WH_DNA-bd_sf"/>
</dbReference>
<dbReference type="InterPro" id="IPR012318">
    <property type="entry name" value="HTH_CRP"/>
</dbReference>
<proteinExistence type="predicted"/>
<organism evidence="3 4">
    <name type="scientific">Streptomyces spororaveus</name>
    <dbReference type="NCBI Taxonomy" id="284039"/>
    <lineage>
        <taxon>Bacteria</taxon>
        <taxon>Bacillati</taxon>
        <taxon>Actinomycetota</taxon>
        <taxon>Actinomycetes</taxon>
        <taxon>Kitasatosporales</taxon>
        <taxon>Streptomycetaceae</taxon>
        <taxon>Streptomyces</taxon>
    </lineage>
</organism>
<dbReference type="Proteomes" id="UP000608522">
    <property type="component" value="Unassembled WGS sequence"/>
</dbReference>
<name>A0ABQ3T2B6_9ACTN</name>
<evidence type="ECO:0000256" key="1">
    <source>
        <dbReference type="SAM" id="MobiDB-lite"/>
    </source>
</evidence>
<dbReference type="RefSeq" id="WP_202197165.1">
    <property type="nucleotide sequence ID" value="NZ_BAAATO010000022.1"/>
</dbReference>
<evidence type="ECO:0000313" key="3">
    <source>
        <dbReference type="EMBL" id="GHI74529.1"/>
    </source>
</evidence>
<dbReference type="Gene3D" id="1.10.10.10">
    <property type="entry name" value="Winged helix-like DNA-binding domain superfamily/Winged helix DNA-binding domain"/>
    <property type="match status" value="1"/>
</dbReference>
<reference evidence="4" key="1">
    <citation type="submission" date="2023-07" db="EMBL/GenBank/DDBJ databases">
        <title>Whole genome shotgun sequence of Streptomyces spororaveus NBRC 15456.</title>
        <authorList>
            <person name="Komaki H."/>
            <person name="Tamura T."/>
        </authorList>
    </citation>
    <scope>NUCLEOTIDE SEQUENCE [LARGE SCALE GENOMIC DNA]</scope>
    <source>
        <strain evidence="4">NBRC 15456</strain>
    </source>
</reference>
<dbReference type="Pfam" id="PF13545">
    <property type="entry name" value="HTH_Crp_2"/>
    <property type="match status" value="1"/>
</dbReference>
<protein>
    <recommendedName>
        <fullName evidence="2">HTH crp-type domain-containing protein</fullName>
    </recommendedName>
</protein>
<comment type="caution">
    <text evidence="3">The sequence shown here is derived from an EMBL/GenBank/DDBJ whole genome shotgun (WGS) entry which is preliminary data.</text>
</comment>
<feature type="domain" description="HTH crp-type" evidence="2">
    <location>
        <begin position="36"/>
        <end position="90"/>
    </location>
</feature>
<feature type="compositionally biased region" description="Basic and acidic residues" evidence="1">
    <location>
        <begin position="134"/>
        <end position="143"/>
    </location>
</feature>
<accession>A0ABQ3T2B6</accession>
<dbReference type="EMBL" id="BNED01000002">
    <property type="protein sequence ID" value="GHI74529.1"/>
    <property type="molecule type" value="Genomic_DNA"/>
</dbReference>
<dbReference type="SUPFAM" id="SSF46785">
    <property type="entry name" value="Winged helix' DNA-binding domain"/>
    <property type="match status" value="1"/>
</dbReference>
<keyword evidence="4" id="KW-1185">Reference proteome</keyword>
<feature type="region of interest" description="Disordered" evidence="1">
    <location>
        <begin position="134"/>
        <end position="162"/>
    </location>
</feature>
<gene>
    <name evidence="3" type="ORF">Sspor_00900</name>
</gene>
<sequence>MSVQPAEQEAPLLWVSVPVFAWLPKLPGPALQVLFYLLGTQQQGGRIVATHKELGEWLGMDRAHVGRALKHLEFARLVRREKQGIYVLNPMLAGGLTPADSKNVIDAMDPEDRLDVDDFEDRYLERVRADEALKKQRAEERNASPRPPADLAAHRRRRPKLV</sequence>